<keyword evidence="2" id="KW-1003">Cell membrane</keyword>
<dbReference type="AlphaFoldDB" id="A0A239GLP6"/>
<dbReference type="OrthoDB" id="3275641at2"/>
<feature type="transmembrane region" description="Helical" evidence="6">
    <location>
        <begin position="428"/>
        <end position="447"/>
    </location>
</feature>
<feature type="transmembrane region" description="Helical" evidence="6">
    <location>
        <begin position="314"/>
        <end position="341"/>
    </location>
</feature>
<proteinExistence type="predicted"/>
<feature type="transmembrane region" description="Helical" evidence="6">
    <location>
        <begin position="270"/>
        <end position="293"/>
    </location>
</feature>
<evidence type="ECO:0000256" key="1">
    <source>
        <dbReference type="ARBA" id="ARBA00004651"/>
    </source>
</evidence>
<evidence type="ECO:0000256" key="4">
    <source>
        <dbReference type="ARBA" id="ARBA00022989"/>
    </source>
</evidence>
<dbReference type="InterPro" id="IPR003838">
    <property type="entry name" value="ABC3_permease_C"/>
</dbReference>
<evidence type="ECO:0000259" key="8">
    <source>
        <dbReference type="Pfam" id="PF02687"/>
    </source>
</evidence>
<feature type="transmembrane region" description="Helical" evidence="6">
    <location>
        <begin position="852"/>
        <end position="874"/>
    </location>
</feature>
<name>A0A239GLP6_9ACTN</name>
<keyword evidence="5 6" id="KW-0472">Membrane</keyword>
<feature type="transmembrane region" description="Helical" evidence="6">
    <location>
        <begin position="945"/>
        <end position="968"/>
    </location>
</feature>
<feature type="transmembrane region" description="Helical" evidence="6">
    <location>
        <begin position="353"/>
        <end position="378"/>
    </location>
</feature>
<feature type="signal peptide" evidence="7">
    <location>
        <begin position="1"/>
        <end position="32"/>
    </location>
</feature>
<evidence type="ECO:0000256" key="2">
    <source>
        <dbReference type="ARBA" id="ARBA00022475"/>
    </source>
</evidence>
<organism evidence="9 10">
    <name type="scientific">Actinoplanes regularis</name>
    <dbReference type="NCBI Taxonomy" id="52697"/>
    <lineage>
        <taxon>Bacteria</taxon>
        <taxon>Bacillati</taxon>
        <taxon>Actinomycetota</taxon>
        <taxon>Actinomycetes</taxon>
        <taxon>Micromonosporales</taxon>
        <taxon>Micromonosporaceae</taxon>
        <taxon>Actinoplanes</taxon>
    </lineage>
</organism>
<dbReference type="InterPro" id="IPR038766">
    <property type="entry name" value="Membrane_comp_ABC_pdt"/>
</dbReference>
<keyword evidence="10" id="KW-1185">Reference proteome</keyword>
<evidence type="ECO:0000256" key="3">
    <source>
        <dbReference type="ARBA" id="ARBA00022692"/>
    </source>
</evidence>
<evidence type="ECO:0000313" key="10">
    <source>
        <dbReference type="Proteomes" id="UP000198415"/>
    </source>
</evidence>
<feature type="transmembrane region" description="Helical" evidence="6">
    <location>
        <begin position="481"/>
        <end position="501"/>
    </location>
</feature>
<keyword evidence="4 6" id="KW-1133">Transmembrane helix</keyword>
<keyword evidence="3 6" id="KW-0812">Transmembrane</keyword>
<feature type="transmembrane region" description="Helical" evidence="6">
    <location>
        <begin position="398"/>
        <end position="416"/>
    </location>
</feature>
<dbReference type="Proteomes" id="UP000198415">
    <property type="component" value="Unassembled WGS sequence"/>
</dbReference>
<dbReference type="RefSeq" id="WP_089297787.1">
    <property type="nucleotide sequence ID" value="NZ_BOMU01000098.1"/>
</dbReference>
<evidence type="ECO:0000256" key="5">
    <source>
        <dbReference type="ARBA" id="ARBA00023136"/>
    </source>
</evidence>
<feature type="domain" description="ABC3 transporter permease C-terminal" evidence="8">
    <location>
        <begin position="275"/>
        <end position="374"/>
    </location>
</feature>
<keyword evidence="7" id="KW-0732">Signal</keyword>
<dbReference type="Pfam" id="PF02687">
    <property type="entry name" value="FtsX"/>
    <property type="match status" value="1"/>
</dbReference>
<accession>A0A239GLP6</accession>
<gene>
    <name evidence="9" type="ORF">SAMN06264365_12196</name>
</gene>
<dbReference type="EMBL" id="FZNR01000021">
    <property type="protein sequence ID" value="SNS70077.1"/>
    <property type="molecule type" value="Genomic_DNA"/>
</dbReference>
<evidence type="ECO:0000256" key="6">
    <source>
        <dbReference type="SAM" id="Phobius"/>
    </source>
</evidence>
<feature type="transmembrane region" description="Helical" evidence="6">
    <location>
        <begin position="901"/>
        <end position="925"/>
    </location>
</feature>
<protein>
    <recommendedName>
        <fullName evidence="8">ABC3 transporter permease C-terminal domain-containing protein</fullName>
    </recommendedName>
</protein>
<feature type="chain" id="PRO_5039309114" description="ABC3 transporter permease C-terminal domain-containing protein" evidence="7">
    <location>
        <begin position="33"/>
        <end position="973"/>
    </location>
</feature>
<dbReference type="PANTHER" id="PTHR30287:SF2">
    <property type="entry name" value="BLL1001 PROTEIN"/>
    <property type="match status" value="1"/>
</dbReference>
<comment type="subcellular location">
    <subcellularLocation>
        <location evidence="1">Cell membrane</location>
        <topology evidence="1">Multi-pass membrane protein</topology>
    </subcellularLocation>
</comment>
<evidence type="ECO:0000256" key="7">
    <source>
        <dbReference type="SAM" id="SignalP"/>
    </source>
</evidence>
<evidence type="ECO:0000313" key="9">
    <source>
        <dbReference type="EMBL" id="SNS70077.1"/>
    </source>
</evidence>
<sequence>MFTILWGAMRSRAAQAFTLVVLTALPAAVAAAAPWYALTETARSTAATVAAVPSAQRTVLVHWDGNTGGDPVSALATFGESVRRTLPMPGAGGVLGLIRPMSTTDPGGVADHVNVAYRDEFCRHVRFVSGACPGATGDAAITVPVAQRLALKPGDRIGVQANGAAPLIPMRVTGIYEIADPAAGYWADELFRVESGLDPIYTVLETFTGTPLDRPVFTWSAEVPAPLLRGDDGYDLGDRVARAGPLGEIVDPTGPLRADLATESDRLARAVLLAAVPALLLGWYAISLAGRYTARDRRRDAALLKLRGGARRRLLTLLSGQHLAPLLAGGLLGAAAGLAAARLLTGPGPLVTALWSLVAVAVVLVVALFTLTVADLLLIRTPVGSLQREVPPARGGRAALLADVLLVAVAAGAVYQARSASPDAGVGALAPIAVAVAVAVLLARLLIRAADQGGSAALRAGRLRLGLTAVRISRLAGLDRVFALLAIAVAMLVTTAGEAVADREAHTVRAQAELGAPRVLTVRAENWTALRHAVATADPGGRYAMAAAVDGAANPPVLAVDTTRLAAIGAWRPEYGPRPAPPPAADPVPPVTGHALELRVRNDRPRPATVDVILRNETTGARVKVTFGPFPSGKHTVTQPLPGCDTGCRLVRWQIPGQLGPDGVAVPEPVTLHSLTQRDPDAELLGEDRLADTTRWRTVAGDGGLELAGGSDGLAVVAARGATRSESDRLYAVDTPLPLPLLLAGPKPVPWRFGEPGLNVTGAGAVPARVVGTVPALPVLGTTGLLTDFDALRRLGGEASPPGVTQVWLAADAPAAVVDRLVDAGLIVLADQTAAGRAGRTPGRGTAPAGTFALLCAVIAVLTAAAAASVAASVDRAPQRDAATALRVQGLPARAVAATRYLGPFALVVAGVAGGVLAALVARRVVGEPASYFADGWRLLPPPEILGWAPLLGCAAAVLLLLSTVALAEGARR</sequence>
<reference evidence="9 10" key="1">
    <citation type="submission" date="2017-06" db="EMBL/GenBank/DDBJ databases">
        <authorList>
            <person name="Kim H.J."/>
            <person name="Triplett B.A."/>
        </authorList>
    </citation>
    <scope>NUCLEOTIDE SEQUENCE [LARGE SCALE GENOMIC DNA]</scope>
    <source>
        <strain evidence="9 10">DSM 43151</strain>
    </source>
</reference>
<dbReference type="GO" id="GO:0005886">
    <property type="term" value="C:plasma membrane"/>
    <property type="evidence" value="ECO:0007669"/>
    <property type="project" value="UniProtKB-SubCell"/>
</dbReference>
<dbReference type="PANTHER" id="PTHR30287">
    <property type="entry name" value="MEMBRANE COMPONENT OF PREDICTED ABC SUPERFAMILY METABOLITE UPTAKE TRANSPORTER"/>
    <property type="match status" value="1"/>
</dbReference>